<dbReference type="PANTHER" id="PTHR34203">
    <property type="entry name" value="METHYLTRANSFERASE, FKBM FAMILY PROTEIN"/>
    <property type="match status" value="1"/>
</dbReference>
<dbReference type="STRING" id="937218.SAMN06297251_103292"/>
<dbReference type="PANTHER" id="PTHR34203:SF15">
    <property type="entry name" value="SLL1173 PROTEIN"/>
    <property type="match status" value="1"/>
</dbReference>
<dbReference type="RefSeq" id="WP_084409098.1">
    <property type="nucleotide sequence ID" value="NZ_FWXR01000003.1"/>
</dbReference>
<sequence length="255" mass="28582">MREAIARQIRGAQVRAPWLFGLKNAVQRGVRRRLKRPFEQDFEALRALGFDPSGLILDIGGNRGQSIDAVRLTLPRAPIISFEPNPQLADDLKDLFKADANVEIRQRALGDRPGEFTLFIPYYNGWMFDGLASLDRAEAESWLSADNLAGFDPQKVTIREVTCQVSTLDAECPGLSPVFVKIDVQGFEPNVLDGGRALLERARPVVMLESRHDVDMLAHLPAGYEAAHYDGMTLRLGDRQTMNTFYLPAEIARRF</sequence>
<dbReference type="OrthoDB" id="9814604at2"/>
<dbReference type="GO" id="GO:0032259">
    <property type="term" value="P:methylation"/>
    <property type="evidence" value="ECO:0007669"/>
    <property type="project" value="UniProtKB-KW"/>
</dbReference>
<dbReference type="NCBIfam" id="TIGR01444">
    <property type="entry name" value="fkbM_fam"/>
    <property type="match status" value="1"/>
</dbReference>
<dbReference type="InterPro" id="IPR006342">
    <property type="entry name" value="FkbM_mtfrase"/>
</dbReference>
<dbReference type="EMBL" id="FWXR01000003">
    <property type="protein sequence ID" value="SMC54463.1"/>
    <property type="molecule type" value="Genomic_DNA"/>
</dbReference>
<dbReference type="GO" id="GO:0008168">
    <property type="term" value="F:methyltransferase activity"/>
    <property type="evidence" value="ECO:0007669"/>
    <property type="project" value="UniProtKB-KW"/>
</dbReference>
<dbReference type="Proteomes" id="UP000192656">
    <property type="component" value="Unassembled WGS sequence"/>
</dbReference>
<reference evidence="2 3" key="1">
    <citation type="submission" date="2017-04" db="EMBL/GenBank/DDBJ databases">
        <authorList>
            <person name="Afonso C.L."/>
            <person name="Miller P.J."/>
            <person name="Scott M.A."/>
            <person name="Spackman E."/>
            <person name="Goraichik I."/>
            <person name="Dimitrov K.M."/>
            <person name="Suarez D.L."/>
            <person name="Swayne D.E."/>
        </authorList>
    </citation>
    <scope>NUCLEOTIDE SEQUENCE [LARGE SCALE GENOMIC DNA]</scope>
    <source>
        <strain evidence="2 3">CGMCC 1.10972</strain>
    </source>
</reference>
<organism evidence="2 3">
    <name type="scientific">Fulvimarina manganoxydans</name>
    <dbReference type="NCBI Taxonomy" id="937218"/>
    <lineage>
        <taxon>Bacteria</taxon>
        <taxon>Pseudomonadati</taxon>
        <taxon>Pseudomonadota</taxon>
        <taxon>Alphaproteobacteria</taxon>
        <taxon>Hyphomicrobiales</taxon>
        <taxon>Aurantimonadaceae</taxon>
        <taxon>Fulvimarina</taxon>
    </lineage>
</organism>
<dbReference type="Pfam" id="PF05050">
    <property type="entry name" value="Methyltransf_21"/>
    <property type="match status" value="1"/>
</dbReference>
<dbReference type="AlphaFoldDB" id="A0A1W2A1H2"/>
<keyword evidence="3" id="KW-1185">Reference proteome</keyword>
<accession>A0A1W2A1H2</accession>
<keyword evidence="2" id="KW-0808">Transferase</keyword>
<dbReference type="InterPro" id="IPR052514">
    <property type="entry name" value="SAM-dependent_MTase"/>
</dbReference>
<name>A0A1W2A1H2_9HYPH</name>
<dbReference type="SUPFAM" id="SSF53335">
    <property type="entry name" value="S-adenosyl-L-methionine-dependent methyltransferases"/>
    <property type="match status" value="1"/>
</dbReference>
<gene>
    <name evidence="2" type="ORF">SAMN06297251_103292</name>
</gene>
<feature type="domain" description="Methyltransferase FkbM" evidence="1">
    <location>
        <begin position="58"/>
        <end position="213"/>
    </location>
</feature>
<evidence type="ECO:0000259" key="1">
    <source>
        <dbReference type="Pfam" id="PF05050"/>
    </source>
</evidence>
<evidence type="ECO:0000313" key="3">
    <source>
        <dbReference type="Proteomes" id="UP000192656"/>
    </source>
</evidence>
<dbReference type="InterPro" id="IPR029063">
    <property type="entry name" value="SAM-dependent_MTases_sf"/>
</dbReference>
<keyword evidence="2" id="KW-0489">Methyltransferase</keyword>
<evidence type="ECO:0000313" key="2">
    <source>
        <dbReference type="EMBL" id="SMC54463.1"/>
    </source>
</evidence>
<proteinExistence type="predicted"/>
<dbReference type="Gene3D" id="3.40.50.150">
    <property type="entry name" value="Vaccinia Virus protein VP39"/>
    <property type="match status" value="1"/>
</dbReference>
<protein>
    <submittedName>
        <fullName evidence="2">Methyltransferase, FkbM family</fullName>
    </submittedName>
</protein>